<dbReference type="PROSITE" id="PS00518">
    <property type="entry name" value="ZF_RING_1"/>
    <property type="match status" value="1"/>
</dbReference>
<evidence type="ECO:0000313" key="8">
    <source>
        <dbReference type="EMBL" id="KAJ1125802.1"/>
    </source>
</evidence>
<dbReference type="InterPro" id="IPR017907">
    <property type="entry name" value="Znf_RING_CS"/>
</dbReference>
<dbReference type="AlphaFoldDB" id="A0AAV7PBU8"/>
<dbReference type="Gene3D" id="3.30.40.10">
    <property type="entry name" value="Zinc/RING finger domain, C3HC4 (zinc finger)"/>
    <property type="match status" value="1"/>
</dbReference>
<feature type="domain" description="B30.2/SPRY" evidence="7">
    <location>
        <begin position="272"/>
        <end position="467"/>
    </location>
</feature>
<dbReference type="InterPro" id="IPR001870">
    <property type="entry name" value="B30.2/SPRY"/>
</dbReference>
<evidence type="ECO:0000313" key="9">
    <source>
        <dbReference type="Proteomes" id="UP001066276"/>
    </source>
</evidence>
<accession>A0AAV7PBU8</accession>
<dbReference type="SUPFAM" id="SSF57850">
    <property type="entry name" value="RING/U-box"/>
    <property type="match status" value="1"/>
</dbReference>
<comment type="caution">
    <text evidence="8">The sequence shown here is derived from an EMBL/GenBank/DDBJ whole genome shotgun (WGS) entry which is preliminary data.</text>
</comment>
<keyword evidence="1" id="KW-0479">Metal-binding</keyword>
<dbReference type="PROSITE" id="PS50089">
    <property type="entry name" value="ZF_RING_2"/>
    <property type="match status" value="1"/>
</dbReference>
<protein>
    <submittedName>
        <fullName evidence="8">Uncharacterized protein</fullName>
    </submittedName>
</protein>
<dbReference type="Pfam" id="PF13765">
    <property type="entry name" value="PRY"/>
    <property type="match status" value="1"/>
</dbReference>
<evidence type="ECO:0000256" key="3">
    <source>
        <dbReference type="ARBA" id="ARBA00022833"/>
    </source>
</evidence>
<dbReference type="InterPro" id="IPR043136">
    <property type="entry name" value="B30.2/SPRY_sf"/>
</dbReference>
<dbReference type="Pfam" id="PF00622">
    <property type="entry name" value="SPRY"/>
    <property type="match status" value="1"/>
</dbReference>
<dbReference type="Proteomes" id="UP001066276">
    <property type="component" value="Chromosome 7"/>
</dbReference>
<keyword evidence="2 5" id="KW-0863">Zinc-finger</keyword>
<dbReference type="PANTHER" id="PTHR24103">
    <property type="entry name" value="E3 UBIQUITIN-PROTEIN LIGASE TRIM"/>
    <property type="match status" value="1"/>
</dbReference>
<dbReference type="Gene3D" id="2.60.120.920">
    <property type="match status" value="1"/>
</dbReference>
<evidence type="ECO:0000259" key="7">
    <source>
        <dbReference type="PROSITE" id="PS50188"/>
    </source>
</evidence>
<reference evidence="8" key="1">
    <citation type="journal article" date="2022" name="bioRxiv">
        <title>Sequencing and chromosome-scale assembly of the giantPleurodeles waltlgenome.</title>
        <authorList>
            <person name="Brown T."/>
            <person name="Elewa A."/>
            <person name="Iarovenko S."/>
            <person name="Subramanian E."/>
            <person name="Araus A.J."/>
            <person name="Petzold A."/>
            <person name="Susuki M."/>
            <person name="Suzuki K.-i.T."/>
            <person name="Hayashi T."/>
            <person name="Toyoda A."/>
            <person name="Oliveira C."/>
            <person name="Osipova E."/>
            <person name="Leigh N.D."/>
            <person name="Simon A."/>
            <person name="Yun M.H."/>
        </authorList>
    </citation>
    <scope>NUCLEOTIDE SEQUENCE</scope>
    <source>
        <strain evidence="8">20211129_DDA</strain>
        <tissue evidence="8">Liver</tissue>
    </source>
</reference>
<dbReference type="InterPro" id="IPR006574">
    <property type="entry name" value="PRY"/>
</dbReference>
<dbReference type="InterPro" id="IPR013320">
    <property type="entry name" value="ConA-like_dom_sf"/>
</dbReference>
<dbReference type="CDD" id="cd13733">
    <property type="entry name" value="SPRY_PRY_C-I_1"/>
    <property type="match status" value="1"/>
</dbReference>
<dbReference type="SMART" id="SM00449">
    <property type="entry name" value="SPRY"/>
    <property type="match status" value="1"/>
</dbReference>
<dbReference type="InterPro" id="IPR003877">
    <property type="entry name" value="SPRY_dom"/>
</dbReference>
<dbReference type="SMART" id="SM00589">
    <property type="entry name" value="PRY"/>
    <property type="match status" value="1"/>
</dbReference>
<evidence type="ECO:0000259" key="6">
    <source>
        <dbReference type="PROSITE" id="PS50089"/>
    </source>
</evidence>
<dbReference type="GO" id="GO:0008270">
    <property type="term" value="F:zinc ion binding"/>
    <property type="evidence" value="ECO:0007669"/>
    <property type="project" value="UniProtKB-KW"/>
</dbReference>
<dbReference type="PROSITE" id="PS50188">
    <property type="entry name" value="B302_SPRY"/>
    <property type="match status" value="1"/>
</dbReference>
<dbReference type="InterPro" id="IPR013083">
    <property type="entry name" value="Znf_RING/FYVE/PHD"/>
</dbReference>
<proteinExistence type="predicted"/>
<dbReference type="InterPro" id="IPR003879">
    <property type="entry name" value="Butyrophylin_SPRY"/>
</dbReference>
<organism evidence="8 9">
    <name type="scientific">Pleurodeles waltl</name>
    <name type="common">Iberian ribbed newt</name>
    <dbReference type="NCBI Taxonomy" id="8319"/>
    <lineage>
        <taxon>Eukaryota</taxon>
        <taxon>Metazoa</taxon>
        <taxon>Chordata</taxon>
        <taxon>Craniata</taxon>
        <taxon>Vertebrata</taxon>
        <taxon>Euteleostomi</taxon>
        <taxon>Amphibia</taxon>
        <taxon>Batrachia</taxon>
        <taxon>Caudata</taxon>
        <taxon>Salamandroidea</taxon>
        <taxon>Salamandridae</taxon>
        <taxon>Pleurodelinae</taxon>
        <taxon>Pleurodeles</taxon>
    </lineage>
</organism>
<dbReference type="InterPro" id="IPR001841">
    <property type="entry name" value="Znf_RING"/>
</dbReference>
<keyword evidence="3" id="KW-0862">Zinc</keyword>
<evidence type="ECO:0000256" key="2">
    <source>
        <dbReference type="ARBA" id="ARBA00022771"/>
    </source>
</evidence>
<feature type="domain" description="RING-type" evidence="6">
    <location>
        <begin position="16"/>
        <end position="56"/>
    </location>
</feature>
<dbReference type="SMART" id="SM00184">
    <property type="entry name" value="RING"/>
    <property type="match status" value="1"/>
</dbReference>
<keyword evidence="4" id="KW-0175">Coiled coil</keyword>
<dbReference type="FunFam" id="2.60.120.920:FF:000004">
    <property type="entry name" value="Butyrophilin subfamily 1 member A1"/>
    <property type="match status" value="1"/>
</dbReference>
<dbReference type="PRINTS" id="PR01407">
    <property type="entry name" value="BUTYPHLNCDUF"/>
</dbReference>
<dbReference type="Pfam" id="PF15227">
    <property type="entry name" value="zf-C3HC4_4"/>
    <property type="match status" value="1"/>
</dbReference>
<keyword evidence="9" id="KW-1185">Reference proteome</keyword>
<name>A0AAV7PBU8_PLEWA</name>
<sequence length="467" mass="53424">MSGLVPAEHIALELSCPICHELFREPVVLECSHDFCRECIDRYWASVEVYTCPMCKREHPGRKYTPVRTLGRLADTHREKEAADAAGRQLLFCAEDEALVPGHGAGTPEHAGHSLLPLQQAASLYRDKMTTSLADFDCHMQSLRNAREREDEKVLEIQAQYLVLEEYIRLEFAVLYRWLRERELSMIRELKREEELLLEVLSCNDRILEEGIQAAEEKAEQIRYRLEKEEPTDFLRDMNTFITKFCSEDSKDPNPDVSVATGQLCLGRFRGPIQYAVWKEMKNTVQPVPSPVTFDPKTSHPRLILSKDLTSMIVGDPEEEVQEHPLRFSKSGCVLGSTGISSGRHYWEVAVANKTSWDIGVAKISVDRKKIIKLKPENGYWAIWLRNGHEYKALDTPSKCLSLKGQPQKIGVYLDYEAGQVSFYNADDMFHIYTFKDTFSEVLYPMFGPGVNDGTYTEPVQILHLKL</sequence>
<dbReference type="SUPFAM" id="SSF49899">
    <property type="entry name" value="Concanavalin A-like lectins/glucanases"/>
    <property type="match status" value="1"/>
</dbReference>
<dbReference type="InterPro" id="IPR050143">
    <property type="entry name" value="TRIM/RBCC"/>
</dbReference>
<dbReference type="EMBL" id="JANPWB010000011">
    <property type="protein sequence ID" value="KAJ1125802.1"/>
    <property type="molecule type" value="Genomic_DNA"/>
</dbReference>
<evidence type="ECO:0000256" key="1">
    <source>
        <dbReference type="ARBA" id="ARBA00022723"/>
    </source>
</evidence>
<gene>
    <name evidence="8" type="ORF">NDU88_004220</name>
</gene>
<evidence type="ECO:0000256" key="4">
    <source>
        <dbReference type="ARBA" id="ARBA00023054"/>
    </source>
</evidence>
<evidence type="ECO:0000256" key="5">
    <source>
        <dbReference type="PROSITE-ProRule" id="PRU00175"/>
    </source>
</evidence>